<sequence length="461" mass="54263">MNEEQIKFESIKNGFNHLKFDDFSGEELKRIRFIKEEQEKLSKLKSIVLISFLFSMIFLFFTSLFKQGPISHNILLFLILMIAFSIYLFKIIKEYNYTDGKQNLILLVLLIFITICWSLFKKPEVPGWDMNSYVEIGISIIAGYFLNIIVSYSIYKNVFLHVAKKINISANYKLNPLIYLFKNKHAWYSITYSLANLFKEEIEKITKEVHKNDYDMNKGTFNSTDEDRTRIEVILNSRIYKQYLIIFLNWINVIKTVIFAFIIIGLLGYKGIIINTLIAIFFFHFISRTIEIFFAFYKDIVRVDSKTFYNRSVKIIDGKKDTKYEAVYINNWKNSAIRKPMRISLAIHSIIEIVLSFSLIYYFSALISTIHLTGFTLGTDYTLDFHSYLKTLLYSTSVSFFNFSFPNNNLLLSVLHIWQILISIVLISLSIASYIGKDDTLTDREAEYFFYIDKNFKHSKE</sequence>
<keyword evidence="1" id="KW-1133">Transmembrane helix</keyword>
<dbReference type="Proteomes" id="UP000437562">
    <property type="component" value="Unassembled WGS sequence"/>
</dbReference>
<protein>
    <submittedName>
        <fullName evidence="2">Uncharacterized protein</fullName>
    </submittedName>
</protein>
<reference evidence="2 3" key="1">
    <citation type="submission" date="2019-10" db="EMBL/GenBank/DDBJ databases">
        <authorList>
            <person name="Karimi E."/>
        </authorList>
    </citation>
    <scope>NUCLEOTIDE SEQUENCE [LARGE SCALE GENOMIC DNA]</scope>
    <source>
        <strain evidence="2">Bacillus sp. 71</strain>
    </source>
</reference>
<feature type="transmembrane region" description="Helical" evidence="1">
    <location>
        <begin position="132"/>
        <end position="155"/>
    </location>
</feature>
<proteinExistence type="predicted"/>
<keyword evidence="1" id="KW-0472">Membrane</keyword>
<evidence type="ECO:0000313" key="2">
    <source>
        <dbReference type="EMBL" id="VXC02708.1"/>
    </source>
</evidence>
<feature type="transmembrane region" description="Helical" evidence="1">
    <location>
        <begin position="71"/>
        <end position="92"/>
    </location>
</feature>
<organism evidence="2 3">
    <name type="scientific">Bacillus mycoides</name>
    <dbReference type="NCBI Taxonomy" id="1405"/>
    <lineage>
        <taxon>Bacteria</taxon>
        <taxon>Bacillati</taxon>
        <taxon>Bacillota</taxon>
        <taxon>Bacilli</taxon>
        <taxon>Bacillales</taxon>
        <taxon>Bacillaceae</taxon>
        <taxon>Bacillus</taxon>
        <taxon>Bacillus cereus group</taxon>
    </lineage>
</organism>
<feature type="transmembrane region" description="Helical" evidence="1">
    <location>
        <begin position="410"/>
        <end position="435"/>
    </location>
</feature>
<dbReference type="AlphaFoldDB" id="A0A653VS37"/>
<name>A0A653VS37_BACMY</name>
<feature type="transmembrane region" description="Helical" evidence="1">
    <location>
        <begin position="47"/>
        <end position="65"/>
    </location>
</feature>
<gene>
    <name evidence="2" type="ORF">BACI71_20088</name>
</gene>
<evidence type="ECO:0000256" key="1">
    <source>
        <dbReference type="SAM" id="Phobius"/>
    </source>
</evidence>
<evidence type="ECO:0000313" key="3">
    <source>
        <dbReference type="Proteomes" id="UP000437562"/>
    </source>
</evidence>
<feature type="transmembrane region" description="Helical" evidence="1">
    <location>
        <begin position="272"/>
        <end position="297"/>
    </location>
</feature>
<feature type="transmembrane region" description="Helical" evidence="1">
    <location>
        <begin position="343"/>
        <end position="363"/>
    </location>
</feature>
<accession>A0A653VS37</accession>
<dbReference type="RefSeq" id="WP_159146297.1">
    <property type="nucleotide sequence ID" value="NZ_LR733376.1"/>
</dbReference>
<feature type="transmembrane region" description="Helical" evidence="1">
    <location>
        <begin position="104"/>
        <end position="120"/>
    </location>
</feature>
<dbReference type="EMBL" id="CABWMC010000012">
    <property type="protein sequence ID" value="VXC02708.1"/>
    <property type="molecule type" value="Genomic_DNA"/>
</dbReference>
<keyword evidence="1" id="KW-0812">Transmembrane</keyword>
<feature type="transmembrane region" description="Helical" evidence="1">
    <location>
        <begin position="243"/>
        <end position="266"/>
    </location>
</feature>